<keyword evidence="1 4" id="KW-0808">Transferase</keyword>
<sequence length="149" mass="17289">MEWEICKVTSNNKEELLSLRVAEEQMQFIETIEESLLEAAQWKEFRPVGLYVDGVPVGFAMYVFLGDGKGGGNLWIDRLLIDENFQGRGYGRHFMELLIQRVLDEYGEQPIYLSVYPENTDAIRLYEKLGFVFIGEYDTKGEQIMRKSS</sequence>
<gene>
    <name evidence="4" type="ORF">ACFQ38_14540</name>
</gene>
<dbReference type="CDD" id="cd04301">
    <property type="entry name" value="NAT_SF"/>
    <property type="match status" value="1"/>
</dbReference>
<accession>A0ABW3U0Z6</accession>
<dbReference type="Gene3D" id="3.40.630.30">
    <property type="match status" value="1"/>
</dbReference>
<keyword evidence="5" id="KW-1185">Reference proteome</keyword>
<dbReference type="PROSITE" id="PS51186">
    <property type="entry name" value="GNAT"/>
    <property type="match status" value="1"/>
</dbReference>
<dbReference type="SUPFAM" id="SSF55729">
    <property type="entry name" value="Acyl-CoA N-acyltransferases (Nat)"/>
    <property type="match status" value="1"/>
</dbReference>
<evidence type="ECO:0000259" key="3">
    <source>
        <dbReference type="PROSITE" id="PS51186"/>
    </source>
</evidence>
<organism evidence="4 5">
    <name type="scientific">Sporosarcina contaminans</name>
    <dbReference type="NCBI Taxonomy" id="633403"/>
    <lineage>
        <taxon>Bacteria</taxon>
        <taxon>Bacillati</taxon>
        <taxon>Bacillota</taxon>
        <taxon>Bacilli</taxon>
        <taxon>Bacillales</taxon>
        <taxon>Caryophanaceae</taxon>
        <taxon>Sporosarcina</taxon>
    </lineage>
</organism>
<dbReference type="Pfam" id="PF00583">
    <property type="entry name" value="Acetyltransf_1"/>
    <property type="match status" value="1"/>
</dbReference>
<evidence type="ECO:0000313" key="4">
    <source>
        <dbReference type="EMBL" id="MFD1206312.1"/>
    </source>
</evidence>
<protein>
    <submittedName>
        <fullName evidence="4">GNAT family N-acetyltransferase</fullName>
        <ecNumber evidence="4">2.3.1.-</ecNumber>
    </submittedName>
</protein>
<proteinExistence type="predicted"/>
<dbReference type="Proteomes" id="UP001597231">
    <property type="component" value="Unassembled WGS sequence"/>
</dbReference>
<dbReference type="RefSeq" id="WP_381481818.1">
    <property type="nucleotide sequence ID" value="NZ_JBHTLT010000120.1"/>
</dbReference>
<dbReference type="EMBL" id="JBHTLT010000120">
    <property type="protein sequence ID" value="MFD1206312.1"/>
    <property type="molecule type" value="Genomic_DNA"/>
</dbReference>
<keyword evidence="2 4" id="KW-0012">Acyltransferase</keyword>
<dbReference type="PANTHER" id="PTHR43420">
    <property type="entry name" value="ACETYLTRANSFERASE"/>
    <property type="match status" value="1"/>
</dbReference>
<evidence type="ECO:0000313" key="5">
    <source>
        <dbReference type="Proteomes" id="UP001597231"/>
    </source>
</evidence>
<evidence type="ECO:0000256" key="2">
    <source>
        <dbReference type="ARBA" id="ARBA00023315"/>
    </source>
</evidence>
<dbReference type="InterPro" id="IPR027455">
    <property type="entry name" value="Sper_AcTfrase_N"/>
</dbReference>
<dbReference type="InterPro" id="IPR016181">
    <property type="entry name" value="Acyl_CoA_acyltransferase"/>
</dbReference>
<dbReference type="EC" id="2.3.1.-" evidence="4"/>
<dbReference type="Gene3D" id="1.10.287.900">
    <property type="entry name" value="The crystal structure of the spermine/spermidine acetyltransferase from enterococcus faecali"/>
    <property type="match status" value="1"/>
</dbReference>
<evidence type="ECO:0000256" key="1">
    <source>
        <dbReference type="ARBA" id="ARBA00022679"/>
    </source>
</evidence>
<dbReference type="PANTHER" id="PTHR43420:SF47">
    <property type="entry name" value="N-ACETYLTRANSFERASE DOMAIN-CONTAINING PROTEIN"/>
    <property type="match status" value="1"/>
</dbReference>
<feature type="domain" description="N-acetyltransferase" evidence="3">
    <location>
        <begin position="3"/>
        <end position="149"/>
    </location>
</feature>
<dbReference type="GO" id="GO:0016746">
    <property type="term" value="F:acyltransferase activity"/>
    <property type="evidence" value="ECO:0007669"/>
    <property type="project" value="UniProtKB-KW"/>
</dbReference>
<dbReference type="InterPro" id="IPR050680">
    <property type="entry name" value="YpeA/RimI_acetyltransf"/>
</dbReference>
<comment type="caution">
    <text evidence="4">The sequence shown here is derived from an EMBL/GenBank/DDBJ whole genome shotgun (WGS) entry which is preliminary data.</text>
</comment>
<reference evidence="5" key="1">
    <citation type="journal article" date="2019" name="Int. J. Syst. Evol. Microbiol.">
        <title>The Global Catalogue of Microorganisms (GCM) 10K type strain sequencing project: providing services to taxonomists for standard genome sequencing and annotation.</title>
        <authorList>
            <consortium name="The Broad Institute Genomics Platform"/>
            <consortium name="The Broad Institute Genome Sequencing Center for Infectious Disease"/>
            <person name="Wu L."/>
            <person name="Ma J."/>
        </authorList>
    </citation>
    <scope>NUCLEOTIDE SEQUENCE [LARGE SCALE GENOMIC DNA]</scope>
    <source>
        <strain evidence="5">CCUG 53915</strain>
    </source>
</reference>
<name>A0ABW3U0Z6_9BACL</name>
<dbReference type="InterPro" id="IPR000182">
    <property type="entry name" value="GNAT_dom"/>
</dbReference>